<evidence type="ECO:0000256" key="6">
    <source>
        <dbReference type="PROSITE-ProRule" id="PRU00169"/>
    </source>
</evidence>
<evidence type="ECO:0000256" key="1">
    <source>
        <dbReference type="ARBA" id="ARBA00022553"/>
    </source>
</evidence>
<dbReference type="InterPro" id="IPR036388">
    <property type="entry name" value="WH-like_DNA-bd_sf"/>
</dbReference>
<dbReference type="CDD" id="cd00383">
    <property type="entry name" value="trans_reg_C"/>
    <property type="match status" value="1"/>
</dbReference>
<dbReference type="EMBL" id="CP113836">
    <property type="protein sequence ID" value="WAL63925.1"/>
    <property type="molecule type" value="Genomic_DNA"/>
</dbReference>
<evidence type="ECO:0000313" key="11">
    <source>
        <dbReference type="Proteomes" id="UP001163203"/>
    </source>
</evidence>
<protein>
    <submittedName>
        <fullName evidence="10">Response regulator transcription factor</fullName>
    </submittedName>
</protein>
<dbReference type="InterPro" id="IPR039420">
    <property type="entry name" value="WalR-like"/>
</dbReference>
<keyword evidence="1 6" id="KW-0597">Phosphoprotein</keyword>
<keyword evidence="4 7" id="KW-0238">DNA-binding</keyword>
<evidence type="ECO:0000256" key="3">
    <source>
        <dbReference type="ARBA" id="ARBA00023015"/>
    </source>
</evidence>
<keyword evidence="2" id="KW-0902">Two-component regulatory system</keyword>
<dbReference type="SUPFAM" id="SSF46894">
    <property type="entry name" value="C-terminal effector domain of the bipartite response regulators"/>
    <property type="match status" value="1"/>
</dbReference>
<accession>A0ABY7AVA7</accession>
<reference evidence="10" key="1">
    <citation type="submission" date="2022-11" db="EMBL/GenBank/DDBJ databases">
        <authorList>
            <person name="Mo P."/>
        </authorList>
    </citation>
    <scope>NUCLEOTIDE SEQUENCE</scope>
    <source>
        <strain evidence="10">HUAS 11-8</strain>
    </source>
</reference>
<dbReference type="InterPro" id="IPR001789">
    <property type="entry name" value="Sig_transdc_resp-reg_receiver"/>
</dbReference>
<evidence type="ECO:0000256" key="2">
    <source>
        <dbReference type="ARBA" id="ARBA00023012"/>
    </source>
</evidence>
<dbReference type="SMART" id="SM00448">
    <property type="entry name" value="REC"/>
    <property type="match status" value="1"/>
</dbReference>
<dbReference type="Gene3D" id="1.10.10.10">
    <property type="entry name" value="Winged helix-like DNA-binding domain superfamily/Winged helix DNA-binding domain"/>
    <property type="match status" value="1"/>
</dbReference>
<evidence type="ECO:0000259" key="9">
    <source>
        <dbReference type="PROSITE" id="PS51755"/>
    </source>
</evidence>
<dbReference type="Gene3D" id="3.40.50.2300">
    <property type="match status" value="1"/>
</dbReference>
<evidence type="ECO:0000256" key="4">
    <source>
        <dbReference type="ARBA" id="ARBA00023125"/>
    </source>
</evidence>
<evidence type="ECO:0000313" key="10">
    <source>
        <dbReference type="EMBL" id="WAL63925.1"/>
    </source>
</evidence>
<dbReference type="PANTHER" id="PTHR48111">
    <property type="entry name" value="REGULATOR OF RPOS"/>
    <property type="match status" value="1"/>
</dbReference>
<name>A0ABY7AVA7_9PSEU</name>
<dbReference type="SUPFAM" id="SSF52172">
    <property type="entry name" value="CheY-like"/>
    <property type="match status" value="1"/>
</dbReference>
<evidence type="ECO:0000259" key="8">
    <source>
        <dbReference type="PROSITE" id="PS50110"/>
    </source>
</evidence>
<sequence length="251" mass="27386">MKKVLAIEDEPDITFALRLLFERAGYAFCGAADGRSGLRLVREQRPDLVVLDIELPLLDGWTVLEHIRDLGEIPVLVLSAHAGQTDKVRGLRAGADDYVTKPFANEELLARAEALLRRAGAPRRPPGSWGDDFDDGVVRIDGRTRLVSVASPAGPRTAELTNIEFRLLRTLVRHRGAVLSATQLLAHAWDDPSGIGPERVKFAVLRLRRKLGWDSANSPIRAVRGVGYRYVAGAGTPGAGVVTGGDPRHRR</sequence>
<dbReference type="Pfam" id="PF00486">
    <property type="entry name" value="Trans_reg_C"/>
    <property type="match status" value="1"/>
</dbReference>
<keyword evidence="5" id="KW-0804">Transcription</keyword>
<feature type="modified residue" description="4-aspartylphosphate" evidence="6">
    <location>
        <position position="52"/>
    </location>
</feature>
<dbReference type="InterPro" id="IPR001867">
    <property type="entry name" value="OmpR/PhoB-type_DNA-bd"/>
</dbReference>
<gene>
    <name evidence="10" type="ORF">ORV05_23385</name>
</gene>
<dbReference type="PROSITE" id="PS50110">
    <property type="entry name" value="RESPONSE_REGULATORY"/>
    <property type="match status" value="1"/>
</dbReference>
<dbReference type="RefSeq" id="WP_268754170.1">
    <property type="nucleotide sequence ID" value="NZ_CP113836.1"/>
</dbReference>
<feature type="domain" description="Response regulatory" evidence="8">
    <location>
        <begin position="3"/>
        <end position="116"/>
    </location>
</feature>
<dbReference type="Pfam" id="PF00072">
    <property type="entry name" value="Response_reg"/>
    <property type="match status" value="1"/>
</dbReference>
<proteinExistence type="predicted"/>
<keyword evidence="3" id="KW-0805">Transcription regulation</keyword>
<dbReference type="PROSITE" id="PS51755">
    <property type="entry name" value="OMPR_PHOB"/>
    <property type="match status" value="1"/>
</dbReference>
<dbReference type="SMART" id="SM00862">
    <property type="entry name" value="Trans_reg_C"/>
    <property type="match status" value="1"/>
</dbReference>
<organism evidence="10 11">
    <name type="scientific">Amycolatopsis cynarae</name>
    <dbReference type="NCBI Taxonomy" id="2995223"/>
    <lineage>
        <taxon>Bacteria</taxon>
        <taxon>Bacillati</taxon>
        <taxon>Actinomycetota</taxon>
        <taxon>Actinomycetes</taxon>
        <taxon>Pseudonocardiales</taxon>
        <taxon>Pseudonocardiaceae</taxon>
        <taxon>Amycolatopsis</taxon>
    </lineage>
</organism>
<dbReference type="Proteomes" id="UP001163203">
    <property type="component" value="Chromosome"/>
</dbReference>
<dbReference type="InterPro" id="IPR016032">
    <property type="entry name" value="Sig_transdc_resp-reg_C-effctor"/>
</dbReference>
<dbReference type="CDD" id="cd17574">
    <property type="entry name" value="REC_OmpR"/>
    <property type="match status" value="1"/>
</dbReference>
<dbReference type="Gene3D" id="6.10.250.690">
    <property type="match status" value="1"/>
</dbReference>
<evidence type="ECO:0000256" key="5">
    <source>
        <dbReference type="ARBA" id="ARBA00023163"/>
    </source>
</evidence>
<feature type="DNA-binding region" description="OmpR/PhoB-type" evidence="7">
    <location>
        <begin position="124"/>
        <end position="232"/>
    </location>
</feature>
<evidence type="ECO:0000256" key="7">
    <source>
        <dbReference type="PROSITE-ProRule" id="PRU01091"/>
    </source>
</evidence>
<feature type="domain" description="OmpR/PhoB-type" evidence="9">
    <location>
        <begin position="124"/>
        <end position="232"/>
    </location>
</feature>
<dbReference type="InterPro" id="IPR011006">
    <property type="entry name" value="CheY-like_superfamily"/>
</dbReference>
<dbReference type="PANTHER" id="PTHR48111:SF1">
    <property type="entry name" value="TWO-COMPONENT RESPONSE REGULATOR ORR33"/>
    <property type="match status" value="1"/>
</dbReference>
<keyword evidence="11" id="KW-1185">Reference proteome</keyword>